<evidence type="ECO:0000256" key="1">
    <source>
        <dbReference type="SAM" id="Phobius"/>
    </source>
</evidence>
<protein>
    <submittedName>
        <fullName evidence="2">Uncharacterized protein</fullName>
    </submittedName>
</protein>
<dbReference type="AlphaFoldDB" id="D7KNS9"/>
<dbReference type="Gramene" id="scaffold_104190.1">
    <property type="protein sequence ID" value="scaffold_104190.1"/>
    <property type="gene ID" value="scaffold_104190.1"/>
</dbReference>
<feature type="transmembrane region" description="Helical" evidence="1">
    <location>
        <begin position="178"/>
        <end position="198"/>
    </location>
</feature>
<dbReference type="Proteomes" id="UP000008694">
    <property type="component" value="Unassembled WGS sequence"/>
</dbReference>
<organism evidence="3">
    <name type="scientific">Arabidopsis lyrata subsp. lyrata</name>
    <name type="common">Lyre-leaved rock-cress</name>
    <dbReference type="NCBI Taxonomy" id="81972"/>
    <lineage>
        <taxon>Eukaryota</taxon>
        <taxon>Viridiplantae</taxon>
        <taxon>Streptophyta</taxon>
        <taxon>Embryophyta</taxon>
        <taxon>Tracheophyta</taxon>
        <taxon>Spermatophyta</taxon>
        <taxon>Magnoliopsida</taxon>
        <taxon>eudicotyledons</taxon>
        <taxon>Gunneridae</taxon>
        <taxon>Pentapetalae</taxon>
        <taxon>rosids</taxon>
        <taxon>malvids</taxon>
        <taxon>Brassicales</taxon>
        <taxon>Brassicaceae</taxon>
        <taxon>Camelineae</taxon>
        <taxon>Arabidopsis</taxon>
    </lineage>
</organism>
<keyword evidence="1" id="KW-1133">Transmembrane helix</keyword>
<accession>D7KNS9</accession>
<dbReference type="HOGENOM" id="CLU_115126_0_0_1"/>
<keyword evidence="1" id="KW-0812">Transmembrane</keyword>
<proteinExistence type="predicted"/>
<reference evidence="3" key="1">
    <citation type="journal article" date="2011" name="Nat. Genet.">
        <title>The Arabidopsis lyrata genome sequence and the basis of rapid genome size change.</title>
        <authorList>
            <person name="Hu T.T."/>
            <person name="Pattyn P."/>
            <person name="Bakker E.G."/>
            <person name="Cao J."/>
            <person name="Cheng J.-F."/>
            <person name="Clark R.M."/>
            <person name="Fahlgren N."/>
            <person name="Fawcett J.A."/>
            <person name="Grimwood J."/>
            <person name="Gundlach H."/>
            <person name="Haberer G."/>
            <person name="Hollister J.D."/>
            <person name="Ossowski S."/>
            <person name="Ottilar R.P."/>
            <person name="Salamov A.A."/>
            <person name="Schneeberger K."/>
            <person name="Spannagl M."/>
            <person name="Wang X."/>
            <person name="Yang L."/>
            <person name="Nasrallah M.E."/>
            <person name="Bergelson J."/>
            <person name="Carrington J.C."/>
            <person name="Gaut B.S."/>
            <person name="Schmutz J."/>
            <person name="Mayer K.F.X."/>
            <person name="Van de Peer Y."/>
            <person name="Grigoriev I.V."/>
            <person name="Nordborg M."/>
            <person name="Weigel D."/>
            <person name="Guo Y.-L."/>
        </authorList>
    </citation>
    <scope>NUCLEOTIDE SEQUENCE [LARGE SCALE GENOMIC DNA]</scope>
    <source>
        <strain evidence="3">cv. MN47</strain>
    </source>
</reference>
<evidence type="ECO:0000313" key="2">
    <source>
        <dbReference type="EMBL" id="EFH67550.1"/>
    </source>
</evidence>
<sequence length="207" mass="23625">MFQSFVENPEPSSHALESKRWKKNGIMIPSPRSGGYRRFFHLFPSFPLFTEIRQVQFNIFKVSIHESESLRKNGIMIPFSLSGGYRSFLNFLSPIPPDYRTKVNHLLADEQLQLTFLVPARTSVMEPSSTSSRLLTMTTLSSIDSLVEDHSTSRDLTCARMLICFCLKALMESLSFHLIYHAMALGNASFIYVLNFVISESLLLYLV</sequence>
<name>D7KNS9_ARALL</name>
<gene>
    <name evidence="2" type="ORF">ARALYDRAFT_891396</name>
</gene>
<dbReference type="EMBL" id="GL348713">
    <property type="protein sequence ID" value="EFH67550.1"/>
    <property type="molecule type" value="Genomic_DNA"/>
</dbReference>
<evidence type="ECO:0000313" key="3">
    <source>
        <dbReference type="Proteomes" id="UP000008694"/>
    </source>
</evidence>
<keyword evidence="1" id="KW-0472">Membrane</keyword>
<keyword evidence="3" id="KW-1185">Reference proteome</keyword>